<dbReference type="KEGG" id="ark:D6B99_01845"/>
<protein>
    <submittedName>
        <fullName evidence="1">Uncharacterized protein</fullName>
    </submittedName>
</protein>
<dbReference type="EMBL" id="CP032489">
    <property type="protein sequence ID" value="AYD46466.1"/>
    <property type="molecule type" value="Genomic_DNA"/>
</dbReference>
<evidence type="ECO:0000313" key="2">
    <source>
        <dbReference type="Proteomes" id="UP000266118"/>
    </source>
</evidence>
<dbReference type="Proteomes" id="UP000266118">
    <property type="component" value="Chromosome"/>
</dbReference>
<dbReference type="RefSeq" id="WP_119984524.1">
    <property type="nucleotide sequence ID" value="NZ_CP032489.1"/>
</dbReference>
<proteinExistence type="predicted"/>
<dbReference type="AlphaFoldDB" id="A0A386HLG9"/>
<organism evidence="1 2">
    <name type="scientific">Arachidicoccus soli</name>
    <dbReference type="NCBI Taxonomy" id="2341117"/>
    <lineage>
        <taxon>Bacteria</taxon>
        <taxon>Pseudomonadati</taxon>
        <taxon>Bacteroidota</taxon>
        <taxon>Chitinophagia</taxon>
        <taxon>Chitinophagales</taxon>
        <taxon>Chitinophagaceae</taxon>
        <taxon>Arachidicoccus</taxon>
    </lineage>
</organism>
<evidence type="ECO:0000313" key="1">
    <source>
        <dbReference type="EMBL" id="AYD46466.1"/>
    </source>
</evidence>
<name>A0A386HLG9_9BACT</name>
<keyword evidence="2" id="KW-1185">Reference proteome</keyword>
<sequence length="113" mass="13574">MNNYKEEVEILINVLVFSYQKNLNIRWPDNIEKSVIICLSEIAAKVYDQMKFIETTLQKKMHKYKKEKFAKHLAFQREKILQDFYKKMSVTTNINEAIQYLTELNNIKHNSIN</sequence>
<gene>
    <name evidence="1" type="ORF">D6B99_01845</name>
</gene>
<reference evidence="1 2" key="1">
    <citation type="submission" date="2018-09" db="EMBL/GenBank/DDBJ databases">
        <title>Arachidicoccus sp. nov., a bacterium isolated from soil.</title>
        <authorList>
            <person name="Weon H.-Y."/>
            <person name="Kwon S.-W."/>
            <person name="Lee S.A."/>
        </authorList>
    </citation>
    <scope>NUCLEOTIDE SEQUENCE [LARGE SCALE GENOMIC DNA]</scope>
    <source>
        <strain evidence="1 2">KIS59-12</strain>
    </source>
</reference>
<accession>A0A386HLG9</accession>